<evidence type="ECO:0000256" key="6">
    <source>
        <dbReference type="SAM" id="SignalP"/>
    </source>
</evidence>
<sequence>MKKLYLILLLPLLFVSCGEDFTSLSPISERNAQNFYETQGDFEVAITGAYGALQSNGTFGVNNILFLEMRADNGANGGGATGLAATLQQIDDFDEISTASELENTWNQSYEGIARANTIIARIDDVDFTDSNLKDQIKGEALFIRSLLYYNMAVIFGNIPEQFEEVTSPNVEINQVPASAIFDRIASDLEEAEGLLPPVADGGRATEYAAAALLGRVHLQAGNPGDAEAPLRRVVDSQQYDLVQDYAQLWGPSNEGNIESIFEVQYISGGVGEGSAYTDMYTPNGVGGGVGGGVAPQDVTDDIVNQYDPADERFEGTLEADGTGGYWVEKFDSNPSTAFDAPNNWMEIRYAEVLLNLAEAIGESTEAYDLINEVRDRAGLADIDGNTPGTFDEKLLQERRLEFAFENKRWPDLLRFGVAKSVMANHLGISESEVTLLYPIPLGAIDVAPDEMTQNPEHQ</sequence>
<evidence type="ECO:0000256" key="4">
    <source>
        <dbReference type="ARBA" id="ARBA00023136"/>
    </source>
</evidence>
<feature type="signal peptide" evidence="6">
    <location>
        <begin position="1"/>
        <end position="18"/>
    </location>
</feature>
<dbReference type="Pfam" id="PF07980">
    <property type="entry name" value="SusD_RagB"/>
    <property type="match status" value="1"/>
</dbReference>
<comment type="similarity">
    <text evidence="2">Belongs to the SusD family.</text>
</comment>
<keyword evidence="5" id="KW-0998">Cell outer membrane</keyword>
<dbReference type="PROSITE" id="PS51257">
    <property type="entry name" value="PROKAR_LIPOPROTEIN"/>
    <property type="match status" value="1"/>
</dbReference>
<proteinExistence type="inferred from homology"/>
<dbReference type="CDD" id="cd08977">
    <property type="entry name" value="SusD"/>
    <property type="match status" value="1"/>
</dbReference>
<feature type="domain" description="SusD-like N-terminal" evidence="8">
    <location>
        <begin position="95"/>
        <end position="219"/>
    </location>
</feature>
<keyword evidence="4" id="KW-0472">Membrane</keyword>
<feature type="chain" id="PRO_5047541902" evidence="6">
    <location>
        <begin position="19"/>
        <end position="459"/>
    </location>
</feature>
<evidence type="ECO:0000313" key="10">
    <source>
        <dbReference type="Proteomes" id="UP001597460"/>
    </source>
</evidence>
<evidence type="ECO:0000313" key="9">
    <source>
        <dbReference type="EMBL" id="MFD2532866.1"/>
    </source>
</evidence>
<keyword evidence="3 6" id="KW-0732">Signal</keyword>
<dbReference type="EMBL" id="JBHULI010000024">
    <property type="protein sequence ID" value="MFD2532866.1"/>
    <property type="molecule type" value="Genomic_DNA"/>
</dbReference>
<dbReference type="SUPFAM" id="SSF48452">
    <property type="entry name" value="TPR-like"/>
    <property type="match status" value="1"/>
</dbReference>
<dbReference type="InterPro" id="IPR011990">
    <property type="entry name" value="TPR-like_helical_dom_sf"/>
</dbReference>
<protein>
    <submittedName>
        <fullName evidence="9">RagB/SusD family nutrient uptake outer membrane protein</fullName>
    </submittedName>
</protein>
<evidence type="ECO:0000256" key="1">
    <source>
        <dbReference type="ARBA" id="ARBA00004442"/>
    </source>
</evidence>
<feature type="domain" description="RagB/SusD" evidence="7">
    <location>
        <begin position="323"/>
        <end position="421"/>
    </location>
</feature>
<dbReference type="RefSeq" id="WP_390302082.1">
    <property type="nucleotide sequence ID" value="NZ_JBHULI010000024.1"/>
</dbReference>
<dbReference type="Pfam" id="PF14322">
    <property type="entry name" value="SusD-like_3"/>
    <property type="match status" value="1"/>
</dbReference>
<reference evidence="10" key="1">
    <citation type="journal article" date="2019" name="Int. J. Syst. Evol. Microbiol.">
        <title>The Global Catalogue of Microorganisms (GCM) 10K type strain sequencing project: providing services to taxonomists for standard genome sequencing and annotation.</title>
        <authorList>
            <consortium name="The Broad Institute Genomics Platform"/>
            <consortium name="The Broad Institute Genome Sequencing Center for Infectious Disease"/>
            <person name="Wu L."/>
            <person name="Ma J."/>
        </authorList>
    </citation>
    <scope>NUCLEOTIDE SEQUENCE [LARGE SCALE GENOMIC DNA]</scope>
    <source>
        <strain evidence="10">KCTC 52042</strain>
    </source>
</reference>
<evidence type="ECO:0000256" key="5">
    <source>
        <dbReference type="ARBA" id="ARBA00023237"/>
    </source>
</evidence>
<dbReference type="InterPro" id="IPR033985">
    <property type="entry name" value="SusD-like_N"/>
</dbReference>
<dbReference type="Proteomes" id="UP001597460">
    <property type="component" value="Unassembled WGS sequence"/>
</dbReference>
<organism evidence="9 10">
    <name type="scientific">Gracilimonas halophila</name>
    <dbReference type="NCBI Taxonomy" id="1834464"/>
    <lineage>
        <taxon>Bacteria</taxon>
        <taxon>Pseudomonadati</taxon>
        <taxon>Balneolota</taxon>
        <taxon>Balneolia</taxon>
        <taxon>Balneolales</taxon>
        <taxon>Balneolaceae</taxon>
        <taxon>Gracilimonas</taxon>
    </lineage>
</organism>
<accession>A0ABW5JJG6</accession>
<keyword evidence="10" id="KW-1185">Reference proteome</keyword>
<comment type="caution">
    <text evidence="9">The sequence shown here is derived from an EMBL/GenBank/DDBJ whole genome shotgun (WGS) entry which is preliminary data.</text>
</comment>
<comment type="subcellular location">
    <subcellularLocation>
        <location evidence="1">Cell outer membrane</location>
    </subcellularLocation>
</comment>
<dbReference type="Gene3D" id="1.25.40.390">
    <property type="match status" value="1"/>
</dbReference>
<gene>
    <name evidence="9" type="ORF">ACFSVN_10450</name>
</gene>
<evidence type="ECO:0000256" key="3">
    <source>
        <dbReference type="ARBA" id="ARBA00022729"/>
    </source>
</evidence>
<evidence type="ECO:0000259" key="8">
    <source>
        <dbReference type="Pfam" id="PF14322"/>
    </source>
</evidence>
<evidence type="ECO:0000259" key="7">
    <source>
        <dbReference type="Pfam" id="PF07980"/>
    </source>
</evidence>
<name>A0ABW5JJG6_9BACT</name>
<dbReference type="InterPro" id="IPR012944">
    <property type="entry name" value="SusD_RagB_dom"/>
</dbReference>
<evidence type="ECO:0000256" key="2">
    <source>
        <dbReference type="ARBA" id="ARBA00006275"/>
    </source>
</evidence>